<dbReference type="InterPro" id="IPR052732">
    <property type="entry name" value="Cell-binding_unc_protein"/>
</dbReference>
<dbReference type="PANTHER" id="PTHR43883">
    <property type="entry name" value="SLR0207 PROTEIN"/>
    <property type="match status" value="1"/>
</dbReference>
<reference evidence="2" key="1">
    <citation type="submission" date="2018-10" db="EMBL/GenBank/DDBJ databases">
        <title>Hidden diversity of soil giant viruses.</title>
        <authorList>
            <person name="Schulz F."/>
            <person name="Alteio L."/>
            <person name="Goudeau D."/>
            <person name="Ryan E.M."/>
            <person name="Malmstrom R.R."/>
            <person name="Blanchard J."/>
            <person name="Woyke T."/>
        </authorList>
    </citation>
    <scope>NUCLEOTIDE SEQUENCE</scope>
    <source>
        <strain evidence="2">TEV1</strain>
    </source>
</reference>
<dbReference type="EMBL" id="MK071989">
    <property type="protein sequence ID" value="AYV76695.1"/>
    <property type="molecule type" value="Genomic_DNA"/>
</dbReference>
<evidence type="ECO:0000313" key="2">
    <source>
        <dbReference type="EMBL" id="AYV76695.1"/>
    </source>
</evidence>
<dbReference type="Gene3D" id="3.30.470.30">
    <property type="entry name" value="DNA ligase/mRNA capping enzyme"/>
    <property type="match status" value="1"/>
</dbReference>
<keyword evidence="2" id="KW-0436">Ligase</keyword>
<evidence type="ECO:0000259" key="1">
    <source>
        <dbReference type="Pfam" id="PF09414"/>
    </source>
</evidence>
<gene>
    <name evidence="2" type="ORF">Terrestrivirus11_36</name>
</gene>
<organism evidence="2">
    <name type="scientific">Terrestrivirus sp</name>
    <dbReference type="NCBI Taxonomy" id="2487775"/>
    <lineage>
        <taxon>Viruses</taxon>
        <taxon>Varidnaviria</taxon>
        <taxon>Bamfordvirae</taxon>
        <taxon>Nucleocytoviricota</taxon>
        <taxon>Megaviricetes</taxon>
        <taxon>Imitervirales</taxon>
        <taxon>Mimiviridae</taxon>
        <taxon>Klosneuvirinae</taxon>
    </lineage>
</organism>
<dbReference type="InterPro" id="IPR021122">
    <property type="entry name" value="RNA_ligase_dom_REL/Rnl2"/>
</dbReference>
<dbReference type="Pfam" id="PF09414">
    <property type="entry name" value="RNA_ligase"/>
    <property type="match status" value="1"/>
</dbReference>
<proteinExistence type="predicted"/>
<accession>A0A3G4ZP84</accession>
<protein>
    <submittedName>
        <fullName evidence="2">DNA ligase III</fullName>
    </submittedName>
</protein>
<dbReference type="SUPFAM" id="SSF56091">
    <property type="entry name" value="DNA ligase/mRNA capping enzyme, catalytic domain"/>
    <property type="match status" value="1"/>
</dbReference>
<name>A0A3G4ZP84_9VIRU</name>
<dbReference type="PANTHER" id="PTHR43883:SF1">
    <property type="entry name" value="GLUCONOKINASE"/>
    <property type="match status" value="1"/>
</dbReference>
<dbReference type="GO" id="GO:0016874">
    <property type="term" value="F:ligase activity"/>
    <property type="evidence" value="ECO:0007669"/>
    <property type="project" value="UniProtKB-KW"/>
</dbReference>
<sequence length="232" mass="26804">MDFYKFPQTPHIYNLGAATRDDSLLDANDINKFLTNEITIEEKIDGANLGLKMNKEYTIECQNRAKVVNSSTQTQFSNLDGWIKNNYADLFTILENQNLILFGEWMQAKHSIYYTNLPSYFVAFDIYDVTLKAFYSRAKFNEVMSQTSIPVVNVIFKGIIESKDKLINLLNVNSAYKDSEDNNRVIEGVYLRLDDEKSGTLLMRSKLVRAEFIQGIITHWSKITMTKNIVKY</sequence>
<feature type="domain" description="RNA ligase" evidence="1">
    <location>
        <begin position="37"/>
        <end position="197"/>
    </location>
</feature>